<dbReference type="PROSITE" id="PS50053">
    <property type="entry name" value="UBIQUITIN_2"/>
    <property type="match status" value="1"/>
</dbReference>
<name>D8SYZ1_SELML</name>
<dbReference type="GO" id="GO:0036297">
    <property type="term" value="P:interstrand cross-link repair"/>
    <property type="evidence" value="ECO:0000318"/>
    <property type="project" value="GO_Central"/>
</dbReference>
<dbReference type="PANTHER" id="PTHR47957">
    <property type="entry name" value="ATP-DEPENDENT HELICASE HRQ1"/>
    <property type="match status" value="1"/>
</dbReference>
<keyword evidence="8" id="KW-1185">Reference proteome</keyword>
<dbReference type="STRING" id="88036.D8SYZ1"/>
<dbReference type="FunCoup" id="D8SYZ1">
    <property type="interactions" value="632"/>
</dbReference>
<dbReference type="SUPFAM" id="SSF52540">
    <property type="entry name" value="P-loop containing nucleoside triphosphate hydrolases"/>
    <property type="match status" value="1"/>
</dbReference>
<dbReference type="KEGG" id="smo:SELMODRAFT_447379"/>
<dbReference type="Gene3D" id="3.40.50.300">
    <property type="entry name" value="P-loop containing nucleotide triphosphate hydrolases"/>
    <property type="match status" value="2"/>
</dbReference>
<dbReference type="InterPro" id="IPR011545">
    <property type="entry name" value="DEAD/DEAH_box_helicase_dom"/>
</dbReference>
<gene>
    <name evidence="7" type="ORF">SELMODRAFT_447379</name>
</gene>
<proteinExistence type="predicted"/>
<dbReference type="EMBL" id="GL377654">
    <property type="protein sequence ID" value="EFJ10397.1"/>
    <property type="molecule type" value="Genomic_DNA"/>
</dbReference>
<feature type="domain" description="Ubiquitin-like" evidence="4">
    <location>
        <begin position="5"/>
        <end position="77"/>
    </location>
</feature>
<evidence type="ECO:0000259" key="5">
    <source>
        <dbReference type="PROSITE" id="PS51192"/>
    </source>
</evidence>
<reference evidence="7 8" key="1">
    <citation type="journal article" date="2011" name="Science">
        <title>The Selaginella genome identifies genetic changes associated with the evolution of vascular plants.</title>
        <authorList>
            <person name="Banks J.A."/>
            <person name="Nishiyama T."/>
            <person name="Hasebe M."/>
            <person name="Bowman J.L."/>
            <person name="Gribskov M."/>
            <person name="dePamphilis C."/>
            <person name="Albert V.A."/>
            <person name="Aono N."/>
            <person name="Aoyama T."/>
            <person name="Ambrose B.A."/>
            <person name="Ashton N.W."/>
            <person name="Axtell M.J."/>
            <person name="Barker E."/>
            <person name="Barker M.S."/>
            <person name="Bennetzen J.L."/>
            <person name="Bonawitz N.D."/>
            <person name="Chapple C."/>
            <person name="Cheng C."/>
            <person name="Correa L.G."/>
            <person name="Dacre M."/>
            <person name="DeBarry J."/>
            <person name="Dreyer I."/>
            <person name="Elias M."/>
            <person name="Engstrom E.M."/>
            <person name="Estelle M."/>
            <person name="Feng L."/>
            <person name="Finet C."/>
            <person name="Floyd S.K."/>
            <person name="Frommer W.B."/>
            <person name="Fujita T."/>
            <person name="Gramzow L."/>
            <person name="Gutensohn M."/>
            <person name="Harholt J."/>
            <person name="Hattori M."/>
            <person name="Heyl A."/>
            <person name="Hirai T."/>
            <person name="Hiwatashi Y."/>
            <person name="Ishikawa M."/>
            <person name="Iwata M."/>
            <person name="Karol K.G."/>
            <person name="Koehler B."/>
            <person name="Kolukisaoglu U."/>
            <person name="Kubo M."/>
            <person name="Kurata T."/>
            <person name="Lalonde S."/>
            <person name="Li K."/>
            <person name="Li Y."/>
            <person name="Litt A."/>
            <person name="Lyons E."/>
            <person name="Manning G."/>
            <person name="Maruyama T."/>
            <person name="Michael T.P."/>
            <person name="Mikami K."/>
            <person name="Miyazaki S."/>
            <person name="Morinaga S."/>
            <person name="Murata T."/>
            <person name="Mueller-Roeber B."/>
            <person name="Nelson D.R."/>
            <person name="Obara M."/>
            <person name="Oguri Y."/>
            <person name="Olmstead R.G."/>
            <person name="Onodera N."/>
            <person name="Petersen B.L."/>
            <person name="Pils B."/>
            <person name="Prigge M."/>
            <person name="Rensing S.A."/>
            <person name="Riano-Pachon D.M."/>
            <person name="Roberts A.W."/>
            <person name="Sato Y."/>
            <person name="Scheller H.V."/>
            <person name="Schulz B."/>
            <person name="Schulz C."/>
            <person name="Shakirov E.V."/>
            <person name="Shibagaki N."/>
            <person name="Shinohara N."/>
            <person name="Shippen D.E."/>
            <person name="Soerensen I."/>
            <person name="Sotooka R."/>
            <person name="Sugimoto N."/>
            <person name="Sugita M."/>
            <person name="Sumikawa N."/>
            <person name="Tanurdzic M."/>
            <person name="Theissen G."/>
            <person name="Ulvskov P."/>
            <person name="Wakazuki S."/>
            <person name="Weng J.K."/>
            <person name="Willats W.W."/>
            <person name="Wipf D."/>
            <person name="Wolf P.G."/>
            <person name="Yang L."/>
            <person name="Zimmer A.D."/>
            <person name="Zhu Q."/>
            <person name="Mitros T."/>
            <person name="Hellsten U."/>
            <person name="Loque D."/>
            <person name="Otillar R."/>
            <person name="Salamov A."/>
            <person name="Schmutz J."/>
            <person name="Shapiro H."/>
            <person name="Lindquist E."/>
            <person name="Lucas S."/>
            <person name="Rokhsar D."/>
            <person name="Grigoriev I.V."/>
        </authorList>
    </citation>
    <scope>NUCLEOTIDE SEQUENCE [LARGE SCALE GENOMIC DNA]</scope>
</reference>
<dbReference type="PROSITE" id="PS51192">
    <property type="entry name" value="HELICASE_ATP_BIND_1"/>
    <property type="match status" value="1"/>
</dbReference>
<dbReference type="HOGENOM" id="CLU_000809_3_1_1"/>
<dbReference type="GO" id="GO:0043138">
    <property type="term" value="F:3'-5' DNA helicase activity"/>
    <property type="evidence" value="ECO:0000318"/>
    <property type="project" value="GO_Central"/>
</dbReference>
<feature type="region of interest" description="Disordered" evidence="3">
    <location>
        <begin position="90"/>
        <end position="127"/>
    </location>
</feature>
<dbReference type="GO" id="GO:0005634">
    <property type="term" value="C:nucleus"/>
    <property type="evidence" value="ECO:0000318"/>
    <property type="project" value="GO_Central"/>
</dbReference>
<evidence type="ECO:0000256" key="2">
    <source>
        <dbReference type="ARBA" id="ARBA00022840"/>
    </source>
</evidence>
<evidence type="ECO:0000256" key="3">
    <source>
        <dbReference type="SAM" id="MobiDB-lite"/>
    </source>
</evidence>
<dbReference type="InterPro" id="IPR027417">
    <property type="entry name" value="P-loop_NTPase"/>
</dbReference>
<dbReference type="InParanoid" id="D8SYZ1"/>
<evidence type="ECO:0000313" key="8">
    <source>
        <dbReference type="Proteomes" id="UP000001514"/>
    </source>
</evidence>
<dbReference type="Pfam" id="PF09369">
    <property type="entry name" value="MZB"/>
    <property type="match status" value="1"/>
</dbReference>
<evidence type="ECO:0000313" key="7">
    <source>
        <dbReference type="EMBL" id="EFJ10397.1"/>
    </source>
</evidence>
<keyword evidence="2" id="KW-0067">ATP-binding</keyword>
<dbReference type="GO" id="GO:0005524">
    <property type="term" value="F:ATP binding"/>
    <property type="evidence" value="ECO:0007669"/>
    <property type="project" value="UniProtKB-KW"/>
</dbReference>
<feature type="compositionally biased region" description="Low complexity" evidence="3">
    <location>
        <begin position="91"/>
        <end position="107"/>
    </location>
</feature>
<dbReference type="Pfam" id="PF00271">
    <property type="entry name" value="Helicase_C"/>
    <property type="match status" value="1"/>
</dbReference>
<dbReference type="SMART" id="SM00490">
    <property type="entry name" value="HELICc"/>
    <property type="match status" value="1"/>
</dbReference>
<dbReference type="PANTHER" id="PTHR47957:SF3">
    <property type="entry name" value="ATP-DEPENDENT HELICASE HRQ1"/>
    <property type="match status" value="1"/>
</dbReference>
<protein>
    <recommendedName>
        <fullName evidence="9">Helicase C-terminal domain-containing protein</fullName>
    </recommendedName>
</protein>
<evidence type="ECO:0000256" key="1">
    <source>
        <dbReference type="ARBA" id="ARBA00022741"/>
    </source>
</evidence>
<feature type="compositionally biased region" description="Polar residues" evidence="3">
    <location>
        <begin position="1153"/>
        <end position="1166"/>
    </location>
</feature>
<dbReference type="GO" id="GO:0003676">
    <property type="term" value="F:nucleic acid binding"/>
    <property type="evidence" value="ECO:0007669"/>
    <property type="project" value="InterPro"/>
</dbReference>
<dbReference type="eggNOG" id="KOG4150">
    <property type="taxonomic scope" value="Eukaryota"/>
</dbReference>
<evidence type="ECO:0008006" key="9">
    <source>
        <dbReference type="Google" id="ProtNLM"/>
    </source>
</evidence>
<dbReference type="PROSITE" id="PS51194">
    <property type="entry name" value="HELICASE_CTER"/>
    <property type="match status" value="1"/>
</dbReference>
<dbReference type="Proteomes" id="UP000001514">
    <property type="component" value="Unassembled WGS sequence"/>
</dbReference>
<dbReference type="InterPro" id="IPR014001">
    <property type="entry name" value="Helicase_ATP-bd"/>
</dbReference>
<feature type="domain" description="Helicase ATP-binding" evidence="5">
    <location>
        <begin position="367"/>
        <end position="518"/>
    </location>
</feature>
<accession>D8SYZ1</accession>
<dbReference type="Pfam" id="PF22982">
    <property type="entry name" value="WHD_HRQ1"/>
    <property type="match status" value="1"/>
</dbReference>
<dbReference type="SUPFAM" id="SSF54236">
    <property type="entry name" value="Ubiquitin-like"/>
    <property type="match status" value="1"/>
</dbReference>
<dbReference type="Pfam" id="PF00270">
    <property type="entry name" value="DEAD"/>
    <property type="match status" value="1"/>
</dbReference>
<feature type="region of interest" description="Disordered" evidence="3">
    <location>
        <begin position="1129"/>
        <end position="1166"/>
    </location>
</feature>
<keyword evidence="1" id="KW-0547">Nucleotide-binding</keyword>
<dbReference type="Gramene" id="EFJ10397">
    <property type="protein sequence ID" value="EFJ10397"/>
    <property type="gene ID" value="SELMODRAFT_447379"/>
</dbReference>
<feature type="domain" description="Helicase C-terminal" evidence="6">
    <location>
        <begin position="556"/>
        <end position="714"/>
    </location>
</feature>
<dbReference type="AlphaFoldDB" id="D8SYZ1"/>
<feature type="compositionally biased region" description="Polar residues" evidence="3">
    <location>
        <begin position="115"/>
        <end position="125"/>
    </location>
</feature>
<dbReference type="InterPro" id="IPR001650">
    <property type="entry name" value="Helicase_C-like"/>
</dbReference>
<dbReference type="InterPro" id="IPR029071">
    <property type="entry name" value="Ubiquitin-like_domsf"/>
</dbReference>
<dbReference type="InterPro" id="IPR018973">
    <property type="entry name" value="MZB"/>
</dbReference>
<sequence length="1166" mass="129484">MDDDALVRVKTLDGQSILVALAAAKKIQELRDLLVARKWPMLDDGAAAQRFHLIHKGVNLSPSTPISSLLLQDEDFIACVPHARTKISSDAPAENVSSSASVAVPPDSSKRRKQYTNPGESSSEYPPSLQRMERVFNALNSVCGFLEKNRIELTWASVKSALQHSCTNIDEVVTLADIKDLAFICPKVIVVKCMTGDESQDVSITMEIFPKSCHGKRNMSDSALTQLTQRRKAAFDYAVNDIISNIRAKTGVESDVTLEQMRSYAKELRVPGGVLRTGPLLYARTVPWRANSGSSSNRRQEHCKDVKTLSASEMVEHLKEVLGTSGQIIHCERLKCRHAEFGMLQGIGSGCRFDVQKHCSFHLYRKREALAQDQLRALLAFSNDITAGVYDGDTSQAERQTLREKARILITNPDMLHCSILPFHKQFARFLSNLRHLVIDEAHAYRGAFGCHVALILRRLRRICAHCSFSFIAYTFVGVYRHCFAVYGTVPTFIVCSATVANPREHTMELTGLREVTSIAEDGSPCGEKLFLLWNPPVRGIKDPGDDKPAKRFSPILEVAYLFAEMVQHGLRCITFCKTRKLCELVLAYTHGVLKETAPDLVHTIQAYRAGYTPEERRRIEKDLFGGKLRGVAATSALELGIDVGSLDATLHLGFPGTVASLWQQAGRAGRREKTSLSIYVAFEGPLDQHFFKEPLRLFSRPIENAQIDSHNPQVLGQHLTCAAFEHHLHSVYDEDYFSTSLDGAISELVRKGCVARHPSCSIVNSWTYIGEAKLPSATFSIRAIDPDKYSIVDEVTSKVIEEVEANRAFFQIYEGAVYINQGKKFLVNRLNLTERLAFCRPTDVKYYTKTRDYTDVHVVGSELTYPKRASDVKYRLTSAQVNRCQITTSWIGFRKIWEVSNETFDSVDLHLPNVSYDSQAAWIRVPNEVKEAVEAKCLDLRAGLHSACHALLNVLPLYIMCNPSDVGTDCAHPQDKRYYPVRLLVFDRCPGGIGISAQAQPLFAELLQAALEQVLSCDCTGNTGCPNCVQYFSCDEYNEVLDKTAAILILQGVIKAEDALREEATNTSCPNSVVKYLVGGLALDAGSKASLSGLFCGFKCTSRTSSGALLAKYHRLHAKWQFQAGMSEGRQAGRQPPFSSPKQGKMGRKANTPENSSSTEGVFFT</sequence>
<evidence type="ECO:0000259" key="6">
    <source>
        <dbReference type="PROSITE" id="PS51194"/>
    </source>
</evidence>
<dbReference type="InterPro" id="IPR000626">
    <property type="entry name" value="Ubiquitin-like_dom"/>
</dbReference>
<dbReference type="InterPro" id="IPR055227">
    <property type="entry name" value="HRQ1_WHD"/>
</dbReference>
<evidence type="ECO:0000259" key="4">
    <source>
        <dbReference type="PROSITE" id="PS50053"/>
    </source>
</evidence>
<dbReference type="CDD" id="cd18797">
    <property type="entry name" value="SF2_C_Hrq"/>
    <property type="match status" value="1"/>
</dbReference>
<dbReference type="GO" id="GO:0006289">
    <property type="term" value="P:nucleotide-excision repair"/>
    <property type="evidence" value="ECO:0000318"/>
    <property type="project" value="GO_Central"/>
</dbReference>
<organism evidence="8">
    <name type="scientific">Selaginella moellendorffii</name>
    <name type="common">Spikemoss</name>
    <dbReference type="NCBI Taxonomy" id="88036"/>
    <lineage>
        <taxon>Eukaryota</taxon>
        <taxon>Viridiplantae</taxon>
        <taxon>Streptophyta</taxon>
        <taxon>Embryophyta</taxon>
        <taxon>Tracheophyta</taxon>
        <taxon>Lycopodiopsida</taxon>
        <taxon>Selaginellales</taxon>
        <taxon>Selaginellaceae</taxon>
        <taxon>Selaginella</taxon>
    </lineage>
</organism>